<proteinExistence type="predicted"/>
<comment type="caution">
    <text evidence="1">The sequence shown here is derived from an EMBL/GenBank/DDBJ whole genome shotgun (WGS) entry which is preliminary data.</text>
</comment>
<keyword evidence="2" id="KW-1185">Reference proteome</keyword>
<dbReference type="EMBL" id="JAEPRE010000068">
    <property type="protein sequence ID" value="KAG2233854.1"/>
    <property type="molecule type" value="Genomic_DNA"/>
</dbReference>
<sequence>MKNLTSTNSDFRNLRSEPVNNYWNASTSQFGDSVMQSYNGMEKSDGFTIKIEAVKLAKAKKTFSSLSEEEKDSVYLSLSNNSSAPGTQISFFPGSAWQQLKNLMAVSNLKHSYQLCLRLQAKHAFIPEEHYFEIYAHVLRLLHRKNAILENDRSKNATEQDFVNEAWTPIMAAIFSDEDLALKWIDLRVMTSVDGSVYDVMADEFSNSKLGPSNFTSDYLKVLRESKVILDHIVNQIEELGKTNAASLDHLRENVSIFHLLKRSYQNREKFCQEGNYLQMILLFRLPKNHLMRSSSSELEVQLHEENSSEYARYDSPYSFSLPSATDTTITCDGTSTVSPAGVVYISSVPRSTVAIRRSSLRIRRTRYIR</sequence>
<evidence type="ECO:0000313" key="1">
    <source>
        <dbReference type="EMBL" id="KAG2233854.1"/>
    </source>
</evidence>
<name>A0A8H7SQP3_9FUNG</name>
<gene>
    <name evidence="1" type="ORF">INT48_005300</name>
</gene>
<evidence type="ECO:0000313" key="2">
    <source>
        <dbReference type="Proteomes" id="UP000613177"/>
    </source>
</evidence>
<accession>A0A8H7SQP3</accession>
<dbReference type="Proteomes" id="UP000613177">
    <property type="component" value="Unassembled WGS sequence"/>
</dbReference>
<dbReference type="AlphaFoldDB" id="A0A8H7SQP3"/>
<reference evidence="1" key="1">
    <citation type="submission" date="2021-01" db="EMBL/GenBank/DDBJ databases">
        <title>Metabolic potential, ecology and presence of endohyphal bacteria is reflected in genomic diversity of Mucoromycotina.</title>
        <authorList>
            <person name="Muszewska A."/>
            <person name="Okrasinska A."/>
            <person name="Steczkiewicz K."/>
            <person name="Drgas O."/>
            <person name="Orlowska M."/>
            <person name="Perlinska-Lenart U."/>
            <person name="Aleksandrzak-Piekarczyk T."/>
            <person name="Szatraj K."/>
            <person name="Zielenkiewicz U."/>
            <person name="Pilsyk S."/>
            <person name="Malc E."/>
            <person name="Mieczkowski P."/>
            <person name="Kruszewska J.S."/>
            <person name="Biernat P."/>
            <person name="Pawlowska J."/>
        </authorList>
    </citation>
    <scope>NUCLEOTIDE SEQUENCE</scope>
    <source>
        <strain evidence="1">WA0000018081</strain>
    </source>
</reference>
<organism evidence="1 2">
    <name type="scientific">Thamnidium elegans</name>
    <dbReference type="NCBI Taxonomy" id="101142"/>
    <lineage>
        <taxon>Eukaryota</taxon>
        <taxon>Fungi</taxon>
        <taxon>Fungi incertae sedis</taxon>
        <taxon>Mucoromycota</taxon>
        <taxon>Mucoromycotina</taxon>
        <taxon>Mucoromycetes</taxon>
        <taxon>Mucorales</taxon>
        <taxon>Mucorineae</taxon>
        <taxon>Mucoraceae</taxon>
        <taxon>Thamnidium</taxon>
    </lineage>
</organism>
<protein>
    <submittedName>
        <fullName evidence="1">Uncharacterized protein</fullName>
    </submittedName>
</protein>